<dbReference type="InterPro" id="IPR041700">
    <property type="entry name" value="OMP_b-brl_3"/>
</dbReference>
<proteinExistence type="predicted"/>
<dbReference type="Proteomes" id="UP000721861">
    <property type="component" value="Unassembled WGS sequence"/>
</dbReference>
<reference evidence="2 3" key="1">
    <citation type="journal article" date="2014" name="Int. J. Syst. Evol. Microbiol.">
        <title>Carboxylicivirga gen. nov. in the family Marinilabiliaceae with two novel species, Carboxylicivirga mesophila sp. nov. and Carboxylicivirga taeanensis sp. nov., and reclassification of Cytophaga fermentans as Saccharicrinis fermentans gen. nov., comb. nov.</title>
        <authorList>
            <person name="Yang S.H."/>
            <person name="Seo H.S."/>
            <person name="Woo J.H."/>
            <person name="Oh H.M."/>
            <person name="Jang H."/>
            <person name="Lee J.H."/>
            <person name="Kim S.J."/>
            <person name="Kwon K.K."/>
        </authorList>
    </citation>
    <scope>NUCLEOTIDE SEQUENCE [LARGE SCALE GENOMIC DNA]</scope>
    <source>
        <strain evidence="2 3">JCM 18290</strain>
    </source>
</reference>
<dbReference type="SUPFAM" id="SSF49464">
    <property type="entry name" value="Carboxypeptidase regulatory domain-like"/>
    <property type="match status" value="1"/>
</dbReference>
<accession>A0ABS5K7Q2</accession>
<dbReference type="Pfam" id="PF13715">
    <property type="entry name" value="CarbopepD_reg_2"/>
    <property type="match status" value="1"/>
</dbReference>
<dbReference type="RefSeq" id="WP_212225492.1">
    <property type="nucleotide sequence ID" value="NZ_JAGUCN010000002.1"/>
</dbReference>
<name>A0ABS5K7Q2_9BACT</name>
<evidence type="ECO:0000259" key="1">
    <source>
        <dbReference type="Pfam" id="PF14905"/>
    </source>
</evidence>
<organism evidence="2 3">
    <name type="scientific">Carboxylicivirga mesophila</name>
    <dbReference type="NCBI Taxonomy" id="1166478"/>
    <lineage>
        <taxon>Bacteria</taxon>
        <taxon>Pseudomonadati</taxon>
        <taxon>Bacteroidota</taxon>
        <taxon>Bacteroidia</taxon>
        <taxon>Marinilabiliales</taxon>
        <taxon>Marinilabiliaceae</taxon>
        <taxon>Carboxylicivirga</taxon>
    </lineage>
</organism>
<dbReference type="Gene3D" id="2.60.40.1120">
    <property type="entry name" value="Carboxypeptidase-like, regulatory domain"/>
    <property type="match status" value="1"/>
</dbReference>
<dbReference type="EMBL" id="JAGUCN010000002">
    <property type="protein sequence ID" value="MBS2210408.1"/>
    <property type="molecule type" value="Genomic_DNA"/>
</dbReference>
<dbReference type="Pfam" id="PF14905">
    <property type="entry name" value="OMP_b-brl_3"/>
    <property type="match status" value="1"/>
</dbReference>
<evidence type="ECO:0000313" key="2">
    <source>
        <dbReference type="EMBL" id="MBS2210408.1"/>
    </source>
</evidence>
<evidence type="ECO:0000313" key="3">
    <source>
        <dbReference type="Proteomes" id="UP000721861"/>
    </source>
</evidence>
<keyword evidence="3" id="KW-1185">Reference proteome</keyword>
<dbReference type="InterPro" id="IPR008969">
    <property type="entry name" value="CarboxyPept-like_regulatory"/>
</dbReference>
<protein>
    <submittedName>
        <fullName evidence="2">TonB-dependent receptor</fullName>
    </submittedName>
</protein>
<feature type="domain" description="Outer membrane protein beta-barrel" evidence="1">
    <location>
        <begin position="528"/>
        <end position="744"/>
    </location>
</feature>
<gene>
    <name evidence="2" type="ORF">KEM09_03300</name>
</gene>
<comment type="caution">
    <text evidence="2">The sequence shown here is derived from an EMBL/GenBank/DDBJ whole genome shotgun (WGS) entry which is preliminary data.</text>
</comment>
<dbReference type="SUPFAM" id="SSF56935">
    <property type="entry name" value="Porins"/>
    <property type="match status" value="1"/>
</dbReference>
<keyword evidence="2" id="KW-0675">Receptor</keyword>
<sequence length="783" mass="89634">MVRKEVLFVIITLVLFCNHSKCQEQVFKGTVRDSLTTIPLANANIVISDSQSRHYLSGTITDKAGYFSIDRTSVNQVILSVSSLGYQKKELLIDFSQPTKQLTISLAPDTVNLQEVIVTWKPLIDQNEEGDIALNIDQMGNVGELSLSDIITSIPGLSIDIDGNVLYSGYNSFTTLIDGQRMGSYYGGKPGFVLTGIAAKNIKRLEIITEPNGRFGFYTPVINIIPKGDLRDIYYASAGIGSKDKYSANIDLSKRYKKFTFNPVIDYQHISSYVEQIEERQFNNTQIGRKISSVNRDKQLSPAAHFRLKRDRNQNISLNVKYNRNNSEQNRCIINSSTTSTNDFIENTKEAFNVSTSYYQRFNTGLHSYLLINAITSYNINNSNGKQLQKSVQTDKYRNLNNIKNQTASLSLSHNTIGKKLVLYLDGSINANFTNQQSNRQYYNALSNVWDELDYYTDNRKTSRIEGRVNIGVSRLIRTKKKLSHYFKLQMRGFVRHETNKSVNDDIVRSDFYYTQQAFKYRLSLKSNKVLLLNLDNQITPPTHIQMFQPLIYIDDYTLKKGNAKLKQATNTTAYLSFGKNTNYIMFAKGSMSRGSNVEKIGYNIQLNANMCLNDIVPDYKRNNEGLIVQTWKNADKNFNVSLSTNMDWNITGRTKLFSAFTYNLSCFYTPQYIKTTNWDGSVRLRTHLPGQLVFDTKVSYNSKVVNYAITTDSYYDLRADIFRLLFKKRLRLTLSATNLLAFEGIGQVYDDRKTVVVTKRYPESPIIWIKANFLLFSYYKKI</sequence>